<dbReference type="PANTHER" id="PTHR45527:SF1">
    <property type="entry name" value="FATTY ACID SYNTHASE"/>
    <property type="match status" value="1"/>
</dbReference>
<sequence length="1995" mass="217170">MPEADLAARIENLTAEQRAELLRQLRERGLTPPLSLFAGPADGDAPVSSAQRRILFLGALQPESSAYTSVNPFRITGRLDPAVLHRCLNEITARHEILRTVFPMIDGVPVQRVRGATGVPLPVLDLRALSPARRAAEADRLIAAEHGVPFDLADAPPVRFRLLRLAAEESVLLSVFHHVAVDGWSLAVVGRELTALYEAFSLGLPSPLPPLPVQFGGYARWQSVHEDGAEARRRLAYWETRLSGAPDRLDLPTDRPRPPVQSHRGATHGFLVGAALTESLRELGVRHGATLHMTLLAALATVLYRYSGQDDMLIGGAVANRRRSELHDLVGFFANSVLFRVRLDGRLRFADHLARVRRTCLEAHAHQDVPVDLIAQRLFPERDLARNPLYQVNFTLHNTPAATGRSSGLTVTLLDTATQSCRFDLDFNILETDDGLDCLVDYATDLFDAATVGRLCDSLKELLSAVADDPDQRLSALPVLSPRELRRIVGEWNDTGAGSDAAPLHELVAAQASRTPDAVAVCGADRTLTYGELDSEANRLAHHLRDAGARPGTVVAVLMDHGPRTVTTLLAILKTGAAYVPLDPTHPPSRTNAMLADSQAAVLVVSDGLPADVDPAGARVVRPAAEAEAVARRPSAAPDVRVSADDLIYLMFTSGSTGRPKAALLTHRNVVNYVRWAEDHYSAAAGTGVPVHSPLAFDLTVTSLFAPLLAGQRVLLPAPTADGTPDTALRDLLAHAADLSFVKLTPSHLRLLEQSADGAPLTLPARTVVLGGEALHEDALSALRAGTPAVRIINEYGPTETAVACTAFEAASGGPAGSGGRVPIGRPIAGVRVHVLDEALRPVPVGVPGEACVGGAGVGQGYWRRPALTAERFVPDPFGTVPGARLYRTGDLVRLLPSGELEYLGRKDDQAKVRGHRIEPAEVEAAVRSHPEVRQCAVEVVRRAPGDERIVAFVRLRDGSRSDRNWDGERVEEWRRLYETTYGDLPGDGDGSFNLAGWLSSYTGRPLDAAEMRAWLENTLRRIAALRPSHVLEIGSGTGMILLNMAAGCRSYRATDVSAAAVAYVRREVAGMDLPPGRVEVRTAPAHRSITPEASDPPPDTVVLNSVVQYFPSADYLLDVLRQAIDAVPDGGHVFLGDLRSLPLLDLFHTSVQAHRAPANLRIAELRSRIRRRAALDPELCVDPRLFEELAARWPRVARVRVLPKRGRHENELSHYRYDVVLTVGPKVPAPERTGPVLDWATSPLAPGELLELLERERPERLVLTGVPNARLDAALSLRDLVEDREPTSSVGELRARASALPPRGRVPEDWWEMADQCGYEVELSWLAARSDGAYDVILERREAGTGSSVFPTAPADRGTPPSAELFDARRYTNDPHWRRACAVAVPDIDAHVRRWLPEPVVPAHYVPLPELPLTSNGKTDRAQLRRLAADPEVVERAAWTVATRELTGTEQVVSDVWRELLDCGDVTPDDDFFGLGGHSLLTLQVVFRLRKRLNIALPARAPFDHRTLAELAACVDALRAPEAEPEADTAPPPLTATSRAGALPASCAQERLWFMDQLNPGDPRYNVPAFDRIHGPLDPEALSRALDALVARHEVLRTLITAPEGTPRLEIRPPEPVPFPLVDLTALPPIAREAELDRLVRAEYHRPFDLAEGPVLRAHLVRLAPEDHALLLSLHHIVHDGWSFGLFNSDLAAFYQALAEGREPDPDTPPVQYADYAVWQRRLLDEGHWDGQLAYWKRRLAGVTELPPLATDHPRPVRPTGGGRLLPVSIPAEAVGELRRLCRTAGTTPFAVLLTAFGTALCGYTGEREVTIGTDVAGRTAAETQEMLGFFVNQLVLRVDLAGRPTRRELLSRVHGTVLEALSNQDVPFERVVQALNPPRSRRHSPLFQSKLVLNSTPGRPGLELPGLRITPIPAGLDTTRSDLALVLQESQEVRDGKGPSDATGEITGFLEYSTELFEESTVTKLLDDFVQALDALTCDQEPDGPFPTVSGRP</sequence>
<dbReference type="Pfam" id="PF13489">
    <property type="entry name" value="Methyltransf_23"/>
    <property type="match status" value="1"/>
</dbReference>
<comment type="caution">
    <text evidence="5">The sequence shown here is derived from an EMBL/GenBank/DDBJ whole genome shotgun (WGS) entry which is preliminary data.</text>
</comment>
<dbReference type="Gene3D" id="2.30.38.10">
    <property type="entry name" value="Luciferase, Domain 3"/>
    <property type="match status" value="1"/>
</dbReference>
<dbReference type="GO" id="GO:0003824">
    <property type="term" value="F:catalytic activity"/>
    <property type="evidence" value="ECO:0007669"/>
    <property type="project" value="InterPro"/>
</dbReference>
<dbReference type="Gene3D" id="3.40.50.150">
    <property type="entry name" value="Vaccinia Virus protein VP39"/>
    <property type="match status" value="1"/>
</dbReference>
<dbReference type="GO" id="GO:0043041">
    <property type="term" value="P:amino acid activation for nonribosomal peptide biosynthetic process"/>
    <property type="evidence" value="ECO:0007669"/>
    <property type="project" value="TreeGrafter"/>
</dbReference>
<dbReference type="FunFam" id="3.40.50.12780:FF:000012">
    <property type="entry name" value="Non-ribosomal peptide synthetase"/>
    <property type="match status" value="1"/>
</dbReference>
<dbReference type="Gene3D" id="3.30.300.30">
    <property type="match status" value="2"/>
</dbReference>
<dbReference type="CDD" id="cd02440">
    <property type="entry name" value="AdoMet_MTases"/>
    <property type="match status" value="1"/>
</dbReference>
<dbReference type="InterPro" id="IPR020806">
    <property type="entry name" value="PKS_PP-bd"/>
</dbReference>
<dbReference type="Pfam" id="PF00668">
    <property type="entry name" value="Condensation"/>
    <property type="match status" value="2"/>
</dbReference>
<dbReference type="InterPro" id="IPR010071">
    <property type="entry name" value="AA_adenyl_dom"/>
</dbReference>
<keyword evidence="3" id="KW-0597">Phosphoprotein</keyword>
<dbReference type="FunFam" id="2.30.38.10:FF:000001">
    <property type="entry name" value="Non-ribosomal peptide synthetase PvdI"/>
    <property type="match status" value="1"/>
</dbReference>
<dbReference type="InterPro" id="IPR023213">
    <property type="entry name" value="CAT-like_dom_sf"/>
</dbReference>
<evidence type="ECO:0000259" key="4">
    <source>
        <dbReference type="PROSITE" id="PS50075"/>
    </source>
</evidence>
<organism evidence="5 6">
    <name type="scientific">Streptomyces malaysiensis</name>
    <dbReference type="NCBI Taxonomy" id="92644"/>
    <lineage>
        <taxon>Bacteria</taxon>
        <taxon>Bacillati</taxon>
        <taxon>Actinomycetota</taxon>
        <taxon>Actinomycetes</taxon>
        <taxon>Kitasatosporales</taxon>
        <taxon>Streptomycetaceae</taxon>
        <taxon>Streptomyces</taxon>
        <taxon>Streptomyces violaceusniger group</taxon>
    </lineage>
</organism>
<feature type="domain" description="Carrier" evidence="4">
    <location>
        <begin position="1445"/>
        <end position="1520"/>
    </location>
</feature>
<accession>A0A7X5X000</accession>
<protein>
    <submittedName>
        <fullName evidence="5">Non-ribosomal peptide synthetase/polyketide synthase</fullName>
    </submittedName>
</protein>
<dbReference type="InterPro" id="IPR036736">
    <property type="entry name" value="ACP-like_sf"/>
</dbReference>
<comment type="cofactor">
    <cofactor evidence="1">
        <name>pantetheine 4'-phosphate</name>
        <dbReference type="ChEBI" id="CHEBI:47942"/>
    </cofactor>
</comment>
<dbReference type="SUPFAM" id="SSF56801">
    <property type="entry name" value="Acetyl-CoA synthetase-like"/>
    <property type="match status" value="1"/>
</dbReference>
<name>A0A7X5X000_STRMQ</name>
<dbReference type="GO" id="GO:0017000">
    <property type="term" value="P:antibiotic biosynthetic process"/>
    <property type="evidence" value="ECO:0007669"/>
    <property type="project" value="UniProtKB-ARBA"/>
</dbReference>
<dbReference type="GO" id="GO:0031177">
    <property type="term" value="F:phosphopantetheine binding"/>
    <property type="evidence" value="ECO:0007669"/>
    <property type="project" value="InterPro"/>
</dbReference>
<dbReference type="InterPro" id="IPR009081">
    <property type="entry name" value="PP-bd_ACP"/>
</dbReference>
<reference evidence="5 6" key="1">
    <citation type="submission" date="2020-02" db="EMBL/GenBank/DDBJ databases">
        <title>Streptomyces malaysiensis DSM14702 (JHCC583434, PFL_A843) Genome sequencing and assembly.</title>
        <authorList>
            <person name="Samborskyy M."/>
        </authorList>
    </citation>
    <scope>NUCLEOTIDE SEQUENCE [LARGE SCALE GENOMIC DNA]</scope>
    <source>
        <strain evidence="5 6">DSM 14702</strain>
    </source>
</reference>
<dbReference type="Gene3D" id="3.30.559.30">
    <property type="entry name" value="Nonribosomal peptide synthetase, condensation domain"/>
    <property type="match status" value="2"/>
</dbReference>
<dbReference type="SUPFAM" id="SSF47336">
    <property type="entry name" value="ACP-like"/>
    <property type="match status" value="1"/>
</dbReference>
<evidence type="ECO:0000256" key="1">
    <source>
        <dbReference type="ARBA" id="ARBA00001957"/>
    </source>
</evidence>
<dbReference type="PROSITE" id="PS50075">
    <property type="entry name" value="CARRIER"/>
    <property type="match status" value="1"/>
</dbReference>
<gene>
    <name evidence="5" type="ORF">SMALB_1788</name>
</gene>
<dbReference type="Pfam" id="PF00550">
    <property type="entry name" value="PP-binding"/>
    <property type="match status" value="1"/>
</dbReference>
<dbReference type="CDD" id="cd05930">
    <property type="entry name" value="A_NRPS"/>
    <property type="match status" value="1"/>
</dbReference>
<dbReference type="InterPro" id="IPR006162">
    <property type="entry name" value="Ppantetheine_attach_site"/>
</dbReference>
<evidence type="ECO:0000313" key="5">
    <source>
        <dbReference type="EMBL" id="NIY63844.1"/>
    </source>
</evidence>
<dbReference type="PROSITE" id="PS00012">
    <property type="entry name" value="PHOSPHOPANTETHEINE"/>
    <property type="match status" value="1"/>
</dbReference>
<dbReference type="GO" id="GO:0044550">
    <property type="term" value="P:secondary metabolite biosynthetic process"/>
    <property type="evidence" value="ECO:0007669"/>
    <property type="project" value="TreeGrafter"/>
</dbReference>
<evidence type="ECO:0000256" key="2">
    <source>
        <dbReference type="ARBA" id="ARBA00022450"/>
    </source>
</evidence>
<dbReference type="Gene3D" id="3.40.50.980">
    <property type="match status" value="2"/>
</dbReference>
<dbReference type="Gene3D" id="1.10.1200.10">
    <property type="entry name" value="ACP-like"/>
    <property type="match status" value="1"/>
</dbReference>
<keyword evidence="2" id="KW-0596">Phosphopantetheine</keyword>
<dbReference type="Proteomes" id="UP000536624">
    <property type="component" value="Unassembled WGS sequence"/>
</dbReference>
<dbReference type="PROSITE" id="PS00455">
    <property type="entry name" value="AMP_BINDING"/>
    <property type="match status" value="1"/>
</dbReference>
<dbReference type="GO" id="GO:0008610">
    <property type="term" value="P:lipid biosynthetic process"/>
    <property type="evidence" value="ECO:0007669"/>
    <property type="project" value="UniProtKB-ARBA"/>
</dbReference>
<dbReference type="Pfam" id="PF00501">
    <property type="entry name" value="AMP-binding"/>
    <property type="match status" value="1"/>
</dbReference>
<dbReference type="NCBIfam" id="TIGR01733">
    <property type="entry name" value="AA-adenyl-dom"/>
    <property type="match status" value="1"/>
</dbReference>
<dbReference type="EMBL" id="JAALLH010000001">
    <property type="protein sequence ID" value="NIY63844.1"/>
    <property type="molecule type" value="Genomic_DNA"/>
</dbReference>
<proteinExistence type="predicted"/>
<dbReference type="FunFam" id="3.40.50.980:FF:000001">
    <property type="entry name" value="Non-ribosomal peptide synthetase"/>
    <property type="match status" value="1"/>
</dbReference>
<dbReference type="Gene3D" id="3.30.559.10">
    <property type="entry name" value="Chloramphenicol acetyltransferase-like domain"/>
    <property type="match status" value="2"/>
</dbReference>
<dbReference type="SMART" id="SM00823">
    <property type="entry name" value="PKS_PP"/>
    <property type="match status" value="1"/>
</dbReference>
<dbReference type="InterPro" id="IPR000873">
    <property type="entry name" value="AMP-dep_synth/lig_dom"/>
</dbReference>
<dbReference type="GO" id="GO:0005737">
    <property type="term" value="C:cytoplasm"/>
    <property type="evidence" value="ECO:0007669"/>
    <property type="project" value="TreeGrafter"/>
</dbReference>
<dbReference type="InterPro" id="IPR045851">
    <property type="entry name" value="AMP-bd_C_sf"/>
</dbReference>
<dbReference type="PANTHER" id="PTHR45527">
    <property type="entry name" value="NONRIBOSOMAL PEPTIDE SYNTHETASE"/>
    <property type="match status" value="1"/>
</dbReference>
<dbReference type="InterPro" id="IPR029063">
    <property type="entry name" value="SAM-dependent_MTases_sf"/>
</dbReference>
<dbReference type="SUPFAM" id="SSF52777">
    <property type="entry name" value="CoA-dependent acyltransferases"/>
    <property type="match status" value="4"/>
</dbReference>
<dbReference type="CDD" id="cd19531">
    <property type="entry name" value="LCL_NRPS-like"/>
    <property type="match status" value="2"/>
</dbReference>
<dbReference type="RefSeq" id="WP_167500535.1">
    <property type="nucleotide sequence ID" value="NZ_JAALLH010000001.1"/>
</dbReference>
<evidence type="ECO:0000256" key="3">
    <source>
        <dbReference type="ARBA" id="ARBA00022553"/>
    </source>
</evidence>
<dbReference type="InterPro" id="IPR020845">
    <property type="entry name" value="AMP-binding_CS"/>
</dbReference>
<dbReference type="InterPro" id="IPR001242">
    <property type="entry name" value="Condensation_dom"/>
</dbReference>
<evidence type="ECO:0000313" key="6">
    <source>
        <dbReference type="Proteomes" id="UP000536624"/>
    </source>
</evidence>
<dbReference type="SUPFAM" id="SSF53335">
    <property type="entry name" value="S-adenosyl-L-methionine-dependent methyltransferases"/>
    <property type="match status" value="1"/>
</dbReference>